<name>A0ABN8LKH3_9CNID</name>
<protein>
    <submittedName>
        <fullName evidence="2">Uncharacterized protein</fullName>
    </submittedName>
</protein>
<evidence type="ECO:0000256" key="1">
    <source>
        <dbReference type="SAM" id="Coils"/>
    </source>
</evidence>
<organism evidence="2 3">
    <name type="scientific">Porites evermanni</name>
    <dbReference type="NCBI Taxonomy" id="104178"/>
    <lineage>
        <taxon>Eukaryota</taxon>
        <taxon>Metazoa</taxon>
        <taxon>Cnidaria</taxon>
        <taxon>Anthozoa</taxon>
        <taxon>Hexacorallia</taxon>
        <taxon>Scleractinia</taxon>
        <taxon>Fungiina</taxon>
        <taxon>Poritidae</taxon>
        <taxon>Porites</taxon>
    </lineage>
</organism>
<gene>
    <name evidence="2" type="ORF">PEVE_00017399</name>
</gene>
<feature type="coiled-coil region" evidence="1">
    <location>
        <begin position="139"/>
        <end position="166"/>
    </location>
</feature>
<evidence type="ECO:0000313" key="2">
    <source>
        <dbReference type="EMBL" id="CAH3015487.1"/>
    </source>
</evidence>
<dbReference type="PANTHER" id="PTHR46670:SF3">
    <property type="entry name" value="ENDONUCLEASE_EXONUCLEASE_PHOSPHATASE DOMAIN-CONTAINING PROTEIN"/>
    <property type="match status" value="1"/>
</dbReference>
<dbReference type="Proteomes" id="UP001159427">
    <property type="component" value="Unassembled WGS sequence"/>
</dbReference>
<reference evidence="2 3" key="1">
    <citation type="submission" date="2022-05" db="EMBL/GenBank/DDBJ databases">
        <authorList>
            <consortium name="Genoscope - CEA"/>
            <person name="William W."/>
        </authorList>
    </citation>
    <scope>NUCLEOTIDE SEQUENCE [LARGE SCALE GENOMIC DNA]</scope>
</reference>
<evidence type="ECO:0000313" key="3">
    <source>
        <dbReference type="Proteomes" id="UP001159427"/>
    </source>
</evidence>
<keyword evidence="3" id="KW-1185">Reference proteome</keyword>
<dbReference type="PANTHER" id="PTHR46670">
    <property type="entry name" value="ENDO/EXONUCLEASE/PHOSPHATASE DOMAIN-CONTAINING PROTEIN"/>
    <property type="match status" value="1"/>
</dbReference>
<comment type="caution">
    <text evidence="2">The sequence shown here is derived from an EMBL/GenBank/DDBJ whole genome shotgun (WGS) entry which is preliminary data.</text>
</comment>
<feature type="non-terminal residue" evidence="2">
    <location>
        <position position="1"/>
    </location>
</feature>
<proteinExistence type="predicted"/>
<dbReference type="EMBL" id="CALNXI010000024">
    <property type="protein sequence ID" value="CAH3015487.1"/>
    <property type="molecule type" value="Genomic_DNA"/>
</dbReference>
<accession>A0ABN8LKH3</accession>
<keyword evidence="1" id="KW-0175">Coiled coil</keyword>
<sequence length="332" mass="38747">FTSNPAIIVDSGIVETPISDHFLVFAALNLRMPKPPAAYVVARSYKYYDSQSFLSDLNKIPWHENILSDDVNEKLLHFNKAFFRVLDNNAPTKKIKIKHRRCPFINEEIKEKMAKRDQAHKIARETGALVDWQYYRDCRNDVKRVLREAEKEYVQNEVKKNQSSSEQWKVIRNCIPTREKSRPAYSRDMKELLFFTEVGVRAAQEAKRFASKNIELLQTVQNFAARIVSGTRKFDHVTPILKQLQWLPIVKQLEVRDATMVFKCLNGLAPPYLCQKFKTRSAVHNCNTRNRDRLHIPLCRTAAGQRAFTFRGQRLWNSLPDEFQSITNLDVF</sequence>